<sequence length="124" mass="13198">MSDTAIVSVIDDDESVRVALDGLLRSHGYRVKTYPSALDFLSSAGFESTACLLSDIQMPGMTGIQLCDELHARGIEIPLIFITGLPTVPPLARPGFCGPVAVFPKPFDCGELMACIKSLTQGLV</sequence>
<dbReference type="InterPro" id="IPR001789">
    <property type="entry name" value="Sig_transdc_resp-reg_receiver"/>
</dbReference>
<dbReference type="PANTHER" id="PTHR44591">
    <property type="entry name" value="STRESS RESPONSE REGULATOR PROTEIN 1"/>
    <property type="match status" value="1"/>
</dbReference>
<name>A0A7V8RME9_9PSED</name>
<dbReference type="InterPro" id="IPR011006">
    <property type="entry name" value="CheY-like_superfamily"/>
</dbReference>
<gene>
    <name evidence="4" type="ORF">FHK92_15550</name>
</gene>
<dbReference type="AlphaFoldDB" id="A0A7V8RME9"/>
<dbReference type="Proteomes" id="UP000572407">
    <property type="component" value="Unassembled WGS sequence"/>
</dbReference>
<proteinExistence type="predicted"/>
<evidence type="ECO:0000313" key="4">
    <source>
        <dbReference type="EMBL" id="MBA1379210.1"/>
    </source>
</evidence>
<dbReference type="GO" id="GO:0000160">
    <property type="term" value="P:phosphorelay signal transduction system"/>
    <property type="evidence" value="ECO:0007669"/>
    <property type="project" value="InterPro"/>
</dbReference>
<organism evidence="4 5">
    <name type="scientific">Pseudomonas brassicacearum subsp. neoaurantiaca</name>
    <dbReference type="NCBI Taxonomy" id="494916"/>
    <lineage>
        <taxon>Bacteria</taxon>
        <taxon>Pseudomonadati</taxon>
        <taxon>Pseudomonadota</taxon>
        <taxon>Gammaproteobacteria</taxon>
        <taxon>Pseudomonadales</taxon>
        <taxon>Pseudomonadaceae</taxon>
        <taxon>Pseudomonas</taxon>
    </lineage>
</organism>
<dbReference type="SUPFAM" id="SSF52172">
    <property type="entry name" value="CheY-like"/>
    <property type="match status" value="1"/>
</dbReference>
<feature type="modified residue" description="4-aspartylphosphate" evidence="2">
    <location>
        <position position="55"/>
    </location>
</feature>
<evidence type="ECO:0000256" key="1">
    <source>
        <dbReference type="ARBA" id="ARBA00022553"/>
    </source>
</evidence>
<accession>A0A7V8RME9</accession>
<reference evidence="4 5" key="1">
    <citation type="submission" date="2019-06" db="EMBL/GenBank/DDBJ databases">
        <title>Analysis of the biodiversity of Brassica napus bacterial endophytes for the selection of potential efficient biofertilizers for rapeseed crops.</title>
        <authorList>
            <person name="Jimenez-Gomez A."/>
            <person name="Saati-Santamaria Z."/>
            <person name="Menendez E."/>
            <person name="Rivas R."/>
            <person name="Mateos P.F."/>
            <person name="Velazquez E."/>
            <person name="Garcia-Fraile P."/>
        </authorList>
    </citation>
    <scope>NUCLEOTIDE SEQUENCE [LARGE SCALE GENOMIC DNA]</scope>
    <source>
        <strain evidence="4 5">CDVBN10</strain>
    </source>
</reference>
<evidence type="ECO:0000259" key="3">
    <source>
        <dbReference type="PROSITE" id="PS50110"/>
    </source>
</evidence>
<dbReference type="Gene3D" id="3.40.50.2300">
    <property type="match status" value="1"/>
</dbReference>
<dbReference type="InterPro" id="IPR050595">
    <property type="entry name" value="Bact_response_regulator"/>
</dbReference>
<evidence type="ECO:0000313" key="5">
    <source>
        <dbReference type="Proteomes" id="UP000572407"/>
    </source>
</evidence>
<dbReference type="RefSeq" id="WP_181288750.1">
    <property type="nucleotide sequence ID" value="NZ_VDLV01000021.1"/>
</dbReference>
<evidence type="ECO:0000256" key="2">
    <source>
        <dbReference type="PROSITE-ProRule" id="PRU00169"/>
    </source>
</evidence>
<dbReference type="SMART" id="SM00448">
    <property type="entry name" value="REC"/>
    <property type="match status" value="1"/>
</dbReference>
<comment type="caution">
    <text evidence="4">The sequence shown here is derived from an EMBL/GenBank/DDBJ whole genome shotgun (WGS) entry which is preliminary data.</text>
</comment>
<dbReference type="PROSITE" id="PS50110">
    <property type="entry name" value="RESPONSE_REGULATORY"/>
    <property type="match status" value="1"/>
</dbReference>
<dbReference type="PANTHER" id="PTHR44591:SF25">
    <property type="entry name" value="CHEMOTAXIS TWO-COMPONENT RESPONSE REGULATOR"/>
    <property type="match status" value="1"/>
</dbReference>
<keyword evidence="1 2" id="KW-0597">Phosphoprotein</keyword>
<protein>
    <submittedName>
        <fullName evidence="4">Response regulator</fullName>
    </submittedName>
</protein>
<dbReference type="Pfam" id="PF00072">
    <property type="entry name" value="Response_reg"/>
    <property type="match status" value="1"/>
</dbReference>
<dbReference type="EMBL" id="VDLV01000021">
    <property type="protein sequence ID" value="MBA1379210.1"/>
    <property type="molecule type" value="Genomic_DNA"/>
</dbReference>
<feature type="domain" description="Response regulatory" evidence="3">
    <location>
        <begin position="6"/>
        <end position="120"/>
    </location>
</feature>